<dbReference type="EMBL" id="BK015006">
    <property type="protein sequence ID" value="DAD86744.1"/>
    <property type="molecule type" value="Genomic_DNA"/>
</dbReference>
<sequence>MTEYESLVESLRIAYGDEFSKMATIIKGSENTPLYHISFDDKIKSFVPRFSTKLVNGESRAIPRTSTSSSILGCMLGFGDIGRGYLNNAFDSKRDNTLYIYKMEYGLAVKPSKDLVPDVDYTDEHWLIAASVNTREYKGQITGKGFLSNIGIDLLRNGCIYNYTWYFSLDEKTKFIRGLDLEPGCYRINLLDIGGYDFIPKVGDNIKVEKITKDEFLFHEGRRIESISNKRLY</sequence>
<name>A0A8S5MX24_9CAUD</name>
<accession>A0A8S5MX24</accession>
<proteinExistence type="predicted"/>
<protein>
    <submittedName>
        <fullName evidence="1">Uncharacterized protein</fullName>
    </submittedName>
</protein>
<reference evidence="1" key="1">
    <citation type="journal article" date="2021" name="Proc. Natl. Acad. Sci. U.S.A.">
        <title>A Catalog of Tens of Thousands of Viruses from Human Metagenomes Reveals Hidden Associations with Chronic Diseases.</title>
        <authorList>
            <person name="Tisza M.J."/>
            <person name="Buck C.B."/>
        </authorList>
    </citation>
    <scope>NUCLEOTIDE SEQUENCE</scope>
    <source>
        <strain evidence="1">Ct3wi9</strain>
    </source>
</reference>
<organism evidence="1">
    <name type="scientific">Myoviridae sp. ct3wi9</name>
    <dbReference type="NCBI Taxonomy" id="2826610"/>
    <lineage>
        <taxon>Viruses</taxon>
        <taxon>Duplodnaviria</taxon>
        <taxon>Heunggongvirae</taxon>
        <taxon>Uroviricota</taxon>
        <taxon>Caudoviricetes</taxon>
    </lineage>
</organism>
<evidence type="ECO:0000313" key="1">
    <source>
        <dbReference type="EMBL" id="DAD86744.1"/>
    </source>
</evidence>